<evidence type="ECO:0000256" key="6">
    <source>
        <dbReference type="ARBA" id="ARBA00022833"/>
    </source>
</evidence>
<feature type="region of interest" description="Disordered" evidence="14">
    <location>
        <begin position="1"/>
        <end position="27"/>
    </location>
</feature>
<comment type="subunit">
    <text evidence="10">Interacts with FBL, SNU13, NOP58, NUFIP1, RUVBL1, RUVBL2 and TAF9. Interacts (via HIT-type zinc finger) with the RUVBL1/RUVBL2 complex in the presence of ADP.</text>
</comment>
<dbReference type="PANTHER" id="PTHR13483:SF3">
    <property type="entry name" value="BOX C_D SNORNA PROTEIN 1"/>
    <property type="match status" value="1"/>
</dbReference>
<dbReference type="Pfam" id="PF04438">
    <property type="entry name" value="zf-HIT"/>
    <property type="match status" value="1"/>
</dbReference>
<keyword evidence="3" id="KW-0597">Phosphoprotein</keyword>
<dbReference type="Gene3D" id="3.30.60.190">
    <property type="match status" value="1"/>
</dbReference>
<keyword evidence="7" id="KW-0832">Ubl conjugation</keyword>
<evidence type="ECO:0000313" key="16">
    <source>
        <dbReference type="EMBL" id="QDZ21183.1"/>
    </source>
</evidence>
<dbReference type="GO" id="GO:0070761">
    <property type="term" value="C:pre-snoRNP complex"/>
    <property type="evidence" value="ECO:0007669"/>
    <property type="project" value="TreeGrafter"/>
</dbReference>
<dbReference type="PANTHER" id="PTHR13483">
    <property type="entry name" value="BOX C_D SNORNA PROTEIN 1-RELATED"/>
    <property type="match status" value="1"/>
</dbReference>
<organism evidence="16 17">
    <name type="scientific">Chloropicon primus</name>
    <dbReference type="NCBI Taxonomy" id="1764295"/>
    <lineage>
        <taxon>Eukaryota</taxon>
        <taxon>Viridiplantae</taxon>
        <taxon>Chlorophyta</taxon>
        <taxon>Chloropicophyceae</taxon>
        <taxon>Chloropicales</taxon>
        <taxon>Chloropicaceae</taxon>
        <taxon>Chloropicon</taxon>
    </lineage>
</organism>
<evidence type="ECO:0000256" key="3">
    <source>
        <dbReference type="ARBA" id="ARBA00022553"/>
    </source>
</evidence>
<keyword evidence="6" id="KW-0862">Zinc</keyword>
<dbReference type="InterPro" id="IPR051639">
    <property type="entry name" value="BCD1"/>
</dbReference>
<dbReference type="GO" id="GO:0005634">
    <property type="term" value="C:nucleus"/>
    <property type="evidence" value="ECO:0007669"/>
    <property type="project" value="TreeGrafter"/>
</dbReference>
<feature type="compositionally biased region" description="Basic and acidic residues" evidence="14">
    <location>
        <begin position="1"/>
        <end position="20"/>
    </location>
</feature>
<keyword evidence="4" id="KW-0479">Metal-binding</keyword>
<evidence type="ECO:0000256" key="11">
    <source>
        <dbReference type="ARBA" id="ARBA00068630"/>
    </source>
</evidence>
<evidence type="ECO:0000256" key="10">
    <source>
        <dbReference type="ARBA" id="ARBA00061949"/>
    </source>
</evidence>
<dbReference type="SUPFAM" id="SSF144232">
    <property type="entry name" value="HIT/MYND zinc finger-like"/>
    <property type="match status" value="1"/>
</dbReference>
<evidence type="ECO:0000256" key="1">
    <source>
        <dbReference type="ARBA" id="ARBA00022499"/>
    </source>
</evidence>
<evidence type="ECO:0000256" key="8">
    <source>
        <dbReference type="ARBA" id="ARBA00049598"/>
    </source>
</evidence>
<sequence length="282" mass="32363">MAMTEEGPRWRSPAEEQREEAGEEGPGGGEDLVCEECGVEEFKYKCPACGLRTCSLKCVKAHKERTGCTGVRDRTQYKPMDKLGDREMFSDISFLDDVKRVRDVARRSRPIPPRKENNLPHFMKTLRFQARKRGVRLLFLQPGMERRKENSTFYHRGKDRLYWRVQWRFDSVEGAFIDQRVDDTTILSEVLLDHLTLRKDAALEYHKLQAYTKAGLDKIKAYLPLHKQRVDQEEMAELDLGQSLAANLIGKTVVEFPIFCVRLQAESPAEAAGERSEGPAAK</sequence>
<dbReference type="FunFam" id="3.30.60.190:FF:000001">
    <property type="entry name" value="box C/D snoRNA protein 1"/>
    <property type="match status" value="1"/>
</dbReference>
<evidence type="ECO:0000256" key="5">
    <source>
        <dbReference type="ARBA" id="ARBA00022771"/>
    </source>
</evidence>
<evidence type="ECO:0000313" key="17">
    <source>
        <dbReference type="Proteomes" id="UP000316726"/>
    </source>
</evidence>
<evidence type="ECO:0000256" key="7">
    <source>
        <dbReference type="ARBA" id="ARBA00022843"/>
    </source>
</evidence>
<dbReference type="GO" id="GO:0048254">
    <property type="term" value="P:snoRNA localization"/>
    <property type="evidence" value="ECO:0007669"/>
    <property type="project" value="TreeGrafter"/>
</dbReference>
<comment type="function">
    <text evidence="8">Required for box C/D snoRNAs accumulation involved in snoRNA processing, snoRNA transport to the nucleolus and ribosome biogenesis.</text>
</comment>
<proteinExistence type="inferred from homology"/>
<keyword evidence="17" id="KW-1185">Reference proteome</keyword>
<keyword evidence="5 13" id="KW-0863">Zinc-finger</keyword>
<keyword evidence="1" id="KW-1017">Isopeptide bond</keyword>
<feature type="domain" description="HIT-type" evidence="15">
    <location>
        <begin position="34"/>
        <end position="68"/>
    </location>
</feature>
<evidence type="ECO:0000259" key="15">
    <source>
        <dbReference type="PROSITE" id="PS51083"/>
    </source>
</evidence>
<evidence type="ECO:0000256" key="2">
    <source>
        <dbReference type="ARBA" id="ARBA00022517"/>
    </source>
</evidence>
<dbReference type="Pfam" id="PF25790">
    <property type="entry name" value="BCD1"/>
    <property type="match status" value="1"/>
</dbReference>
<dbReference type="PROSITE" id="PS51083">
    <property type="entry name" value="ZF_HIT"/>
    <property type="match status" value="1"/>
</dbReference>
<dbReference type="EMBL" id="CP031038">
    <property type="protein sequence ID" value="QDZ21183.1"/>
    <property type="molecule type" value="Genomic_DNA"/>
</dbReference>
<evidence type="ECO:0000256" key="9">
    <source>
        <dbReference type="ARBA" id="ARBA00049654"/>
    </source>
</evidence>
<name>A0A5B8ML50_9CHLO</name>
<dbReference type="CDD" id="cd23023">
    <property type="entry name" value="zf-HIT_BCD1"/>
    <property type="match status" value="1"/>
</dbReference>
<dbReference type="GO" id="GO:0000463">
    <property type="term" value="P:maturation of LSU-rRNA from tricistronic rRNA transcript (SSU-rRNA, 5.8S rRNA, LSU-rRNA)"/>
    <property type="evidence" value="ECO:0007669"/>
    <property type="project" value="TreeGrafter"/>
</dbReference>
<dbReference type="Proteomes" id="UP000316726">
    <property type="component" value="Chromosome 5"/>
</dbReference>
<dbReference type="GO" id="GO:0000492">
    <property type="term" value="P:box C/D snoRNP assembly"/>
    <property type="evidence" value="ECO:0007669"/>
    <property type="project" value="TreeGrafter"/>
</dbReference>
<protein>
    <recommendedName>
        <fullName evidence="11">Box C/D snoRNA protein 1</fullName>
    </recommendedName>
    <alternativeName>
        <fullName evidence="12">Zinc finger HIT domain-containing protein 6</fullName>
    </alternativeName>
</protein>
<comment type="similarity">
    <text evidence="9">Belongs to the BCD1 family.</text>
</comment>
<dbReference type="STRING" id="1764295.A0A5B8ML50"/>
<dbReference type="InterPro" id="IPR007529">
    <property type="entry name" value="Znf_HIT"/>
</dbReference>
<reference evidence="16 17" key="1">
    <citation type="submission" date="2018-07" db="EMBL/GenBank/DDBJ databases">
        <title>The complete nuclear genome of the prasinophyte Chloropicon primus (CCMP1205).</title>
        <authorList>
            <person name="Pombert J.-F."/>
            <person name="Otis C."/>
            <person name="Turmel M."/>
            <person name="Lemieux C."/>
        </authorList>
    </citation>
    <scope>NUCLEOTIDE SEQUENCE [LARGE SCALE GENOMIC DNA]</scope>
    <source>
        <strain evidence="16 17">CCMP1205</strain>
    </source>
</reference>
<keyword evidence="2" id="KW-0690">Ribosome biogenesis</keyword>
<evidence type="ECO:0000256" key="14">
    <source>
        <dbReference type="SAM" id="MobiDB-lite"/>
    </source>
</evidence>
<dbReference type="AlphaFoldDB" id="A0A5B8ML50"/>
<dbReference type="OrthoDB" id="272357at2759"/>
<dbReference type="GO" id="GO:0008270">
    <property type="term" value="F:zinc ion binding"/>
    <property type="evidence" value="ECO:0007669"/>
    <property type="project" value="UniProtKB-UniRule"/>
</dbReference>
<evidence type="ECO:0000256" key="12">
    <source>
        <dbReference type="ARBA" id="ARBA00077531"/>
    </source>
</evidence>
<evidence type="ECO:0000256" key="13">
    <source>
        <dbReference type="PROSITE-ProRule" id="PRU00453"/>
    </source>
</evidence>
<evidence type="ECO:0000256" key="4">
    <source>
        <dbReference type="ARBA" id="ARBA00022723"/>
    </source>
</evidence>
<dbReference type="InterPro" id="IPR057721">
    <property type="entry name" value="BCD1_alpha/beta"/>
</dbReference>
<gene>
    <name evidence="16" type="ORF">A3770_05p37010</name>
</gene>
<accession>A0A5B8ML50</accession>